<dbReference type="Pfam" id="PF12697">
    <property type="entry name" value="Abhydrolase_6"/>
    <property type="match status" value="1"/>
</dbReference>
<feature type="domain" description="AB hydrolase-1" evidence="1">
    <location>
        <begin position="14"/>
        <end position="238"/>
    </location>
</feature>
<proteinExistence type="predicted"/>
<dbReference type="GO" id="GO:0016787">
    <property type="term" value="F:hydrolase activity"/>
    <property type="evidence" value="ECO:0007669"/>
    <property type="project" value="UniProtKB-KW"/>
</dbReference>
<dbReference type="InterPro" id="IPR050266">
    <property type="entry name" value="AB_hydrolase_sf"/>
</dbReference>
<protein>
    <submittedName>
        <fullName evidence="2">Alpha/beta hydrolase</fullName>
    </submittedName>
</protein>
<dbReference type="EMBL" id="BAAACF010000006">
    <property type="protein sequence ID" value="GAA0729350.1"/>
    <property type="molecule type" value="Genomic_DNA"/>
</dbReference>
<dbReference type="Proteomes" id="UP001500339">
    <property type="component" value="Unassembled WGS sequence"/>
</dbReference>
<dbReference type="SUPFAM" id="SSF53474">
    <property type="entry name" value="alpha/beta-Hydrolases"/>
    <property type="match status" value="1"/>
</dbReference>
<name>A0ABN1J5E9_9CLOT</name>
<reference evidence="2 3" key="1">
    <citation type="journal article" date="2019" name="Int. J. Syst. Evol. Microbiol.">
        <title>The Global Catalogue of Microorganisms (GCM) 10K type strain sequencing project: providing services to taxonomists for standard genome sequencing and annotation.</title>
        <authorList>
            <consortium name="The Broad Institute Genomics Platform"/>
            <consortium name="The Broad Institute Genome Sequencing Center for Infectious Disease"/>
            <person name="Wu L."/>
            <person name="Ma J."/>
        </authorList>
    </citation>
    <scope>NUCLEOTIDE SEQUENCE [LARGE SCALE GENOMIC DNA]</scope>
    <source>
        <strain evidence="2 3">JCM 1405</strain>
    </source>
</reference>
<evidence type="ECO:0000313" key="3">
    <source>
        <dbReference type="Proteomes" id="UP001500339"/>
    </source>
</evidence>
<evidence type="ECO:0000259" key="1">
    <source>
        <dbReference type="Pfam" id="PF12697"/>
    </source>
</evidence>
<dbReference type="RefSeq" id="WP_343770851.1">
    <property type="nucleotide sequence ID" value="NZ_BAAACF010000006.1"/>
</dbReference>
<keyword evidence="3" id="KW-1185">Reference proteome</keyword>
<comment type="caution">
    <text evidence="2">The sequence shown here is derived from an EMBL/GenBank/DDBJ whole genome shotgun (WGS) entry which is preliminary data.</text>
</comment>
<dbReference type="PANTHER" id="PTHR43798">
    <property type="entry name" value="MONOACYLGLYCEROL LIPASE"/>
    <property type="match status" value="1"/>
</dbReference>
<dbReference type="PRINTS" id="PR00111">
    <property type="entry name" value="ABHYDROLASE"/>
</dbReference>
<dbReference type="InterPro" id="IPR029058">
    <property type="entry name" value="AB_hydrolase_fold"/>
</dbReference>
<gene>
    <name evidence="2" type="ORF">GCM10008905_29220</name>
</gene>
<dbReference type="Gene3D" id="3.40.50.1820">
    <property type="entry name" value="alpha/beta hydrolase"/>
    <property type="match status" value="1"/>
</dbReference>
<sequence length="252" mass="29024">MYIEESGNPQGDIILFIHGGGVGGWMWDNQVKYFKDYYCLVPDLPSHGKSKCELKFNIRECADELIRLIEKKKDGRKIFLIGFSIGAQIAIDLISKKPDIIDRAILISPLARPMKYTKKIIRSTIPLVIGLIKNKSFQKFQSKYLYISDDYFEEYFSGVHSITSEVLIKIYEENMSFSIPEAFSKATTKMLVLVGEKEQSVMIKSAKDLETCNKNVEVIKIPKVGHGYSLLRPEEFNKLSDEWLSDKRRKYE</sequence>
<dbReference type="InterPro" id="IPR000073">
    <property type="entry name" value="AB_hydrolase_1"/>
</dbReference>
<keyword evidence="2" id="KW-0378">Hydrolase</keyword>
<organism evidence="2 3">
    <name type="scientific">Clostridium malenominatum</name>
    <dbReference type="NCBI Taxonomy" id="1539"/>
    <lineage>
        <taxon>Bacteria</taxon>
        <taxon>Bacillati</taxon>
        <taxon>Bacillota</taxon>
        <taxon>Clostridia</taxon>
        <taxon>Eubacteriales</taxon>
        <taxon>Clostridiaceae</taxon>
        <taxon>Clostridium</taxon>
    </lineage>
</organism>
<evidence type="ECO:0000313" key="2">
    <source>
        <dbReference type="EMBL" id="GAA0729350.1"/>
    </source>
</evidence>
<accession>A0ABN1J5E9</accession>